<gene>
    <name evidence="2" type="ORF">SKAU_G00334900</name>
</gene>
<feature type="compositionally biased region" description="Low complexity" evidence="1">
    <location>
        <begin position="38"/>
        <end position="51"/>
    </location>
</feature>
<feature type="region of interest" description="Disordered" evidence="1">
    <location>
        <begin position="1"/>
        <end position="97"/>
    </location>
</feature>
<proteinExistence type="predicted"/>
<reference evidence="2" key="1">
    <citation type="journal article" date="2023" name="Science">
        <title>Genome structures resolve the early diversification of teleost fishes.</title>
        <authorList>
            <person name="Parey E."/>
            <person name="Louis A."/>
            <person name="Montfort J."/>
            <person name="Bouchez O."/>
            <person name="Roques C."/>
            <person name="Iampietro C."/>
            <person name="Lluch J."/>
            <person name="Castinel A."/>
            <person name="Donnadieu C."/>
            <person name="Desvignes T."/>
            <person name="Floi Bucao C."/>
            <person name="Jouanno E."/>
            <person name="Wen M."/>
            <person name="Mejri S."/>
            <person name="Dirks R."/>
            <person name="Jansen H."/>
            <person name="Henkel C."/>
            <person name="Chen W.J."/>
            <person name="Zahm M."/>
            <person name="Cabau C."/>
            <person name="Klopp C."/>
            <person name="Thompson A.W."/>
            <person name="Robinson-Rechavi M."/>
            <person name="Braasch I."/>
            <person name="Lecointre G."/>
            <person name="Bobe J."/>
            <person name="Postlethwait J.H."/>
            <person name="Berthelot C."/>
            <person name="Roest Crollius H."/>
            <person name="Guiguen Y."/>
        </authorList>
    </citation>
    <scope>NUCLEOTIDE SEQUENCE</scope>
    <source>
        <strain evidence="2">WJC10195</strain>
    </source>
</reference>
<accession>A0A9Q1ELX9</accession>
<keyword evidence="3" id="KW-1185">Reference proteome</keyword>
<comment type="caution">
    <text evidence="2">The sequence shown here is derived from an EMBL/GenBank/DDBJ whole genome shotgun (WGS) entry which is preliminary data.</text>
</comment>
<organism evidence="2 3">
    <name type="scientific">Synaphobranchus kaupii</name>
    <name type="common">Kaup's arrowtooth eel</name>
    <dbReference type="NCBI Taxonomy" id="118154"/>
    <lineage>
        <taxon>Eukaryota</taxon>
        <taxon>Metazoa</taxon>
        <taxon>Chordata</taxon>
        <taxon>Craniata</taxon>
        <taxon>Vertebrata</taxon>
        <taxon>Euteleostomi</taxon>
        <taxon>Actinopterygii</taxon>
        <taxon>Neopterygii</taxon>
        <taxon>Teleostei</taxon>
        <taxon>Anguilliformes</taxon>
        <taxon>Synaphobranchidae</taxon>
        <taxon>Synaphobranchus</taxon>
    </lineage>
</organism>
<protein>
    <submittedName>
        <fullName evidence="2">Uncharacterized protein</fullName>
    </submittedName>
</protein>
<sequence>MPAEPQEFMLPKPHPKLTASVRERGAEEQGLSRGGDQTEAAATERATAGAGIFPWTRSACCAPDRPPPPEDTEPTRSDREGHCRRRGNCRATLAREA</sequence>
<dbReference type="AlphaFoldDB" id="A0A9Q1ELX9"/>
<dbReference type="Proteomes" id="UP001152622">
    <property type="component" value="Chromosome 15"/>
</dbReference>
<evidence type="ECO:0000313" key="3">
    <source>
        <dbReference type="Proteomes" id="UP001152622"/>
    </source>
</evidence>
<dbReference type="EMBL" id="JAINUF010000015">
    <property type="protein sequence ID" value="KAJ8341199.1"/>
    <property type="molecule type" value="Genomic_DNA"/>
</dbReference>
<name>A0A9Q1ELX9_SYNKA</name>
<evidence type="ECO:0000256" key="1">
    <source>
        <dbReference type="SAM" id="MobiDB-lite"/>
    </source>
</evidence>
<evidence type="ECO:0000313" key="2">
    <source>
        <dbReference type="EMBL" id="KAJ8341199.1"/>
    </source>
</evidence>